<feature type="chain" id="PRO_5045225005" description="Peptidase C14 caspase domain-containing protein" evidence="2">
    <location>
        <begin position="23"/>
        <end position="867"/>
    </location>
</feature>
<dbReference type="GeneID" id="82158540"/>
<organism evidence="4 5">
    <name type="scientific">Xylanibacter rodentium</name>
    <dbReference type="NCBI Taxonomy" id="2736289"/>
    <lineage>
        <taxon>Bacteria</taxon>
        <taxon>Pseudomonadati</taxon>
        <taxon>Bacteroidota</taxon>
        <taxon>Bacteroidia</taxon>
        <taxon>Bacteroidales</taxon>
        <taxon>Prevotellaceae</taxon>
        <taxon>Xylanibacter</taxon>
    </lineage>
</organism>
<evidence type="ECO:0000259" key="3">
    <source>
        <dbReference type="Pfam" id="PF00656"/>
    </source>
</evidence>
<dbReference type="InterPro" id="IPR011990">
    <property type="entry name" value="TPR-like_helical_dom_sf"/>
</dbReference>
<dbReference type="SUPFAM" id="SSF52129">
    <property type="entry name" value="Caspase-like"/>
    <property type="match status" value="1"/>
</dbReference>
<dbReference type="EMBL" id="JABKKE010000025">
    <property type="protein sequence ID" value="NPE15081.1"/>
    <property type="molecule type" value="Genomic_DNA"/>
</dbReference>
<dbReference type="InterPro" id="IPR029030">
    <property type="entry name" value="Caspase-like_dom_sf"/>
</dbReference>
<feature type="compositionally biased region" description="Low complexity" evidence="1">
    <location>
        <begin position="379"/>
        <end position="393"/>
    </location>
</feature>
<feature type="signal peptide" evidence="2">
    <location>
        <begin position="1"/>
        <end position="22"/>
    </location>
</feature>
<name>A0ABX2AY78_9BACT</name>
<keyword evidence="2" id="KW-0732">Signal</keyword>
<accession>A0ABX2AY78</accession>
<reference evidence="4 5" key="1">
    <citation type="submission" date="2020-05" db="EMBL/GenBank/DDBJ databases">
        <title>Distinct polysaccharide utilization as determinants for interspecies competition between intestinal Prevotella spp.</title>
        <authorList>
            <person name="Galvez E.J.C."/>
            <person name="Iljazovic A."/>
            <person name="Strowig T."/>
        </authorList>
    </citation>
    <scope>NUCLEOTIDE SEQUENCE [LARGE SCALE GENOMIC DNA]</scope>
    <source>
        <strain evidence="4 5">PROD</strain>
    </source>
</reference>
<feature type="domain" description="Peptidase C14 caspase" evidence="3">
    <location>
        <begin position="625"/>
        <end position="853"/>
    </location>
</feature>
<evidence type="ECO:0000313" key="5">
    <source>
        <dbReference type="Proteomes" id="UP001193734"/>
    </source>
</evidence>
<comment type="caution">
    <text evidence="4">The sequence shown here is derived from an EMBL/GenBank/DDBJ whole genome shotgun (WGS) entry which is preliminary data.</text>
</comment>
<keyword evidence="5" id="KW-1185">Reference proteome</keyword>
<sequence>MRHQIISILIIALAMTAGKAAAQSPALAKADADLAAFVAGYGGSGGSASQFASLLSSYRAYMYAVRQDKNNPTALNGLRKVYPYLIDGAIFFSQNNQPDKALEYALAYIGLPRIEAFRNERFARSDYYPTICYFAATTAYNNKQFADAIDCFRCYIQTGEQKNLENSYTYMARAYKFAGDLNGQLAAIDEALKVYPTTANFLYEAINACIEHKANDRLETYVNRALSLNPGDMKVLPVKAKLMADKGDYATALPLYERLYKAKPNDFNVCRMYATVAYNHAAQLINGANSIDNTTLYRQQRQKADTYLKVAAGLFERIVTVYPGEVKYLSALADTYKCMGRDADADRIAAQIRAQGGTYVASNVKSLGTPSGSQDRQTAMSSPSASPSAAGGAYRQGGGVMQQSAGAGGTMSLADVPAFSVYAKKYVEAAINKWQLKDDYETLDEYKARVTDATREAKIKELAAVAESNYIAEYGARVGWNNLRLERYDAENGVFLIKSPEMGDMLLPVPRTNNEARQFEAQWNTVKTDDAQFCISDDKLTLARLTFRTNTGKKYIYNNNASLTYQNTQIDYNFESVDMAALTAASAQKAPAGGGAKIVNSSVSVGKSDIDTGIPVSKKSNDNLFAVIISNENYRRESKVQFANNDGEAFRNYCIKTLGCPEKNVHHTADATFNDMKAEVNWMTTVANAYGGKARIIFYYAGHGIPDEATKSAYLLPVDGFGSDVSTGYSLDKLYATLGELPAEQVTVFLDACFSGSQRDGKNMASAARGVAIKAKNSTPKGNMVVMSAATGNETAYPYTEKGHGLFTYFLLKKLKDTKGDVSYGELIDYVHSEVSKKSIVENNKSQTPTSTAAPAVESGWRKWSFR</sequence>
<dbReference type="RefSeq" id="WP_172174530.1">
    <property type="nucleotide sequence ID" value="NZ_CASGIA010000027.1"/>
</dbReference>
<dbReference type="SUPFAM" id="SSF48452">
    <property type="entry name" value="TPR-like"/>
    <property type="match status" value="1"/>
</dbReference>
<evidence type="ECO:0000256" key="2">
    <source>
        <dbReference type="SAM" id="SignalP"/>
    </source>
</evidence>
<protein>
    <recommendedName>
        <fullName evidence="3">Peptidase C14 caspase domain-containing protein</fullName>
    </recommendedName>
</protein>
<dbReference type="Pfam" id="PF00656">
    <property type="entry name" value="Peptidase_C14"/>
    <property type="match status" value="1"/>
</dbReference>
<feature type="region of interest" description="Disordered" evidence="1">
    <location>
        <begin position="364"/>
        <end position="396"/>
    </location>
</feature>
<dbReference type="Gene3D" id="3.40.50.1460">
    <property type="match status" value="1"/>
</dbReference>
<dbReference type="Gene3D" id="1.25.40.10">
    <property type="entry name" value="Tetratricopeptide repeat domain"/>
    <property type="match status" value="2"/>
</dbReference>
<feature type="compositionally biased region" description="Polar residues" evidence="1">
    <location>
        <begin position="364"/>
        <end position="378"/>
    </location>
</feature>
<proteinExistence type="predicted"/>
<evidence type="ECO:0000256" key="1">
    <source>
        <dbReference type="SAM" id="MobiDB-lite"/>
    </source>
</evidence>
<dbReference type="Proteomes" id="UP001193734">
    <property type="component" value="Unassembled WGS sequence"/>
</dbReference>
<gene>
    <name evidence="4" type="ORF">HPS55_12260</name>
</gene>
<dbReference type="InterPro" id="IPR011600">
    <property type="entry name" value="Pept_C14_caspase"/>
</dbReference>
<evidence type="ECO:0000313" key="4">
    <source>
        <dbReference type="EMBL" id="NPE15081.1"/>
    </source>
</evidence>